<keyword evidence="3" id="KW-1185">Reference proteome</keyword>
<dbReference type="AlphaFoldDB" id="A0A1L7XTB0"/>
<feature type="compositionally biased region" description="Basic and acidic residues" evidence="1">
    <location>
        <begin position="139"/>
        <end position="149"/>
    </location>
</feature>
<dbReference type="Proteomes" id="UP000184330">
    <property type="component" value="Unassembled WGS sequence"/>
</dbReference>
<sequence>MNPPPRPNPGIAKAKTIARVSLKRFGPLLLTGLAAVAEHHWLKQNDDTPSSDPPSSSTGDPAVKELKHEVKKLRRKLKGKKRYRDDSSSSSSDSSDETIEAVYRDGKRAVRAEKVHGRGRSRPLGEEQPQPQPQPQPRGTDEEHERYYRGFETWGPENPNLPSVPDPPQQYERYPSFVPAPQFPFPYQGEGEATSSKDVERGGRRRRHRHQSLPAKARDFIDKEKAVLEKEKRYLVNELDLNTSNQAVHAGQVAAVAGIIEALHVGVEDKTGHWYGRKGLRVGTTVAASYGASLSRHKDPGEVTGLQSAIDVGKGLAVSRLVHGRMSAQNDEAVGRPGDVRRWSSRF</sequence>
<evidence type="ECO:0000313" key="2">
    <source>
        <dbReference type="EMBL" id="CZR68218.1"/>
    </source>
</evidence>
<protein>
    <submittedName>
        <fullName evidence="2">Uncharacterized protein</fullName>
    </submittedName>
</protein>
<dbReference type="EMBL" id="FJOG01000052">
    <property type="protein sequence ID" value="CZR68218.1"/>
    <property type="molecule type" value="Genomic_DNA"/>
</dbReference>
<feature type="compositionally biased region" description="Basic residues" evidence="1">
    <location>
        <begin position="69"/>
        <end position="82"/>
    </location>
</feature>
<evidence type="ECO:0000313" key="3">
    <source>
        <dbReference type="Proteomes" id="UP000184330"/>
    </source>
</evidence>
<evidence type="ECO:0000256" key="1">
    <source>
        <dbReference type="SAM" id="MobiDB-lite"/>
    </source>
</evidence>
<feature type="compositionally biased region" description="Low complexity" evidence="1">
    <location>
        <begin position="47"/>
        <end position="61"/>
    </location>
</feature>
<organism evidence="2 3">
    <name type="scientific">Phialocephala subalpina</name>
    <dbReference type="NCBI Taxonomy" id="576137"/>
    <lineage>
        <taxon>Eukaryota</taxon>
        <taxon>Fungi</taxon>
        <taxon>Dikarya</taxon>
        <taxon>Ascomycota</taxon>
        <taxon>Pezizomycotina</taxon>
        <taxon>Leotiomycetes</taxon>
        <taxon>Helotiales</taxon>
        <taxon>Mollisiaceae</taxon>
        <taxon>Phialocephala</taxon>
        <taxon>Phialocephala fortinii species complex</taxon>
    </lineage>
</organism>
<feature type="region of interest" description="Disordered" evidence="1">
    <location>
        <begin position="44"/>
        <end position="213"/>
    </location>
</feature>
<accession>A0A1L7XTB0</accession>
<dbReference type="OrthoDB" id="3557310at2759"/>
<feature type="compositionally biased region" description="Basic and acidic residues" evidence="1">
    <location>
        <begin position="102"/>
        <end position="116"/>
    </location>
</feature>
<proteinExistence type="predicted"/>
<reference evidence="2 3" key="1">
    <citation type="submission" date="2016-03" db="EMBL/GenBank/DDBJ databases">
        <authorList>
            <person name="Ploux O."/>
        </authorList>
    </citation>
    <scope>NUCLEOTIDE SEQUENCE [LARGE SCALE GENOMIC DNA]</scope>
    <source>
        <strain evidence="2 3">UAMH 11012</strain>
    </source>
</reference>
<name>A0A1L7XTB0_9HELO</name>
<gene>
    <name evidence="2" type="ORF">PAC_18117</name>
</gene>